<feature type="transmembrane region" description="Helical" evidence="1">
    <location>
        <begin position="39"/>
        <end position="59"/>
    </location>
</feature>
<keyword evidence="1" id="KW-0472">Membrane</keyword>
<reference evidence="3" key="1">
    <citation type="submission" date="2016-11" db="UniProtKB">
        <authorList>
            <consortium name="WormBaseParasite"/>
        </authorList>
    </citation>
    <scope>IDENTIFICATION</scope>
</reference>
<evidence type="ECO:0000313" key="3">
    <source>
        <dbReference type="WBParaSite" id="Hba_20378"/>
    </source>
</evidence>
<evidence type="ECO:0000313" key="2">
    <source>
        <dbReference type="Proteomes" id="UP000095283"/>
    </source>
</evidence>
<organism evidence="2 3">
    <name type="scientific">Heterorhabditis bacteriophora</name>
    <name type="common">Entomopathogenic nematode worm</name>
    <dbReference type="NCBI Taxonomy" id="37862"/>
    <lineage>
        <taxon>Eukaryota</taxon>
        <taxon>Metazoa</taxon>
        <taxon>Ecdysozoa</taxon>
        <taxon>Nematoda</taxon>
        <taxon>Chromadorea</taxon>
        <taxon>Rhabditida</taxon>
        <taxon>Rhabditina</taxon>
        <taxon>Rhabditomorpha</taxon>
        <taxon>Strongyloidea</taxon>
        <taxon>Heterorhabditidae</taxon>
        <taxon>Heterorhabditis</taxon>
    </lineage>
</organism>
<dbReference type="Proteomes" id="UP000095283">
    <property type="component" value="Unplaced"/>
</dbReference>
<protein>
    <submittedName>
        <fullName evidence="3">Small integral membrane protein 33</fullName>
    </submittedName>
</protein>
<accession>A0A1I7XSS2</accession>
<name>A0A1I7XSS2_HETBA</name>
<proteinExistence type="predicted"/>
<dbReference type="WBParaSite" id="Hba_20378">
    <property type="protein sequence ID" value="Hba_20378"/>
    <property type="gene ID" value="Hba_20378"/>
</dbReference>
<keyword evidence="1" id="KW-1133">Transmembrane helix</keyword>
<keyword evidence="2" id="KW-1185">Reference proteome</keyword>
<evidence type="ECO:0000256" key="1">
    <source>
        <dbReference type="SAM" id="Phobius"/>
    </source>
</evidence>
<sequence>MFSPSRPELAWLFPKEVTSTASVLSREEVGLSFIADHSLLLIAVLLLVVLSVALLAVLVQYRCQRSISHPFVQTPTQWTTCSTELTRMALTISYLSYSKRYYKLPIIILYIVIIV</sequence>
<dbReference type="AlphaFoldDB" id="A0A1I7XSS2"/>
<keyword evidence="1" id="KW-0812">Transmembrane</keyword>